<evidence type="ECO:0000256" key="1">
    <source>
        <dbReference type="ARBA" id="ARBA00022679"/>
    </source>
</evidence>
<dbReference type="PROSITE" id="PS51186">
    <property type="entry name" value="GNAT"/>
    <property type="match status" value="1"/>
</dbReference>
<comment type="caution">
    <text evidence="4">The sequence shown here is derived from an EMBL/GenBank/DDBJ whole genome shotgun (WGS) entry which is preliminary data.</text>
</comment>
<dbReference type="EMBL" id="JAHDTB010000005">
    <property type="protein sequence ID" value="MBW8287531.1"/>
    <property type="molecule type" value="Genomic_DNA"/>
</dbReference>
<dbReference type="InterPro" id="IPR000182">
    <property type="entry name" value="GNAT_dom"/>
</dbReference>
<dbReference type="Gene3D" id="3.40.630.30">
    <property type="match status" value="1"/>
</dbReference>
<dbReference type="SUPFAM" id="SSF55729">
    <property type="entry name" value="Acyl-CoA N-acyltransferases (Nat)"/>
    <property type="match status" value="1"/>
</dbReference>
<gene>
    <name evidence="4" type="ORF">KIF53_07810</name>
</gene>
<accession>A0ABS7FC29</accession>
<dbReference type="EC" id="2.3.1.-" evidence="4"/>
<name>A0ABS7FC29_9NEIS</name>
<evidence type="ECO:0000259" key="3">
    <source>
        <dbReference type="PROSITE" id="PS51186"/>
    </source>
</evidence>
<keyword evidence="1 4" id="KW-0808">Transferase</keyword>
<dbReference type="Proteomes" id="UP000711178">
    <property type="component" value="Unassembled WGS sequence"/>
</dbReference>
<evidence type="ECO:0000256" key="2">
    <source>
        <dbReference type="ARBA" id="ARBA00023315"/>
    </source>
</evidence>
<protein>
    <submittedName>
        <fullName evidence="4">GNAT family N-acetyltransferase</fullName>
        <ecNumber evidence="4">2.3.1.-</ecNumber>
    </submittedName>
</protein>
<dbReference type="CDD" id="cd04301">
    <property type="entry name" value="NAT_SF"/>
    <property type="match status" value="1"/>
</dbReference>
<dbReference type="Pfam" id="PF00583">
    <property type="entry name" value="Acetyltransf_1"/>
    <property type="match status" value="1"/>
</dbReference>
<dbReference type="InterPro" id="IPR050832">
    <property type="entry name" value="Bact_Acetyltransf"/>
</dbReference>
<dbReference type="GO" id="GO:0016746">
    <property type="term" value="F:acyltransferase activity"/>
    <property type="evidence" value="ECO:0007669"/>
    <property type="project" value="UniProtKB-KW"/>
</dbReference>
<reference evidence="4 5" key="1">
    <citation type="submission" date="2021-05" db="EMBL/GenBank/DDBJ databases">
        <title>Draft Whole Genome Sequencing Of Biosensor Chromobacterium violaceum Strain CV026 Reveals A Regulatory RNA In Chromobacterium violaceum Phenotype Regulatory Network.</title>
        <authorList>
            <person name="Hong K.W."/>
            <person name="Chan K.G."/>
            <person name="Chang C.-Y."/>
        </authorList>
    </citation>
    <scope>NUCLEOTIDE SEQUENCE [LARGE SCALE GENOMIC DNA]</scope>
    <source>
        <strain evidence="4 5">ATCC 31532</strain>
    </source>
</reference>
<dbReference type="PANTHER" id="PTHR43877">
    <property type="entry name" value="AMINOALKYLPHOSPHONATE N-ACETYLTRANSFERASE-RELATED-RELATED"/>
    <property type="match status" value="1"/>
</dbReference>
<evidence type="ECO:0000313" key="5">
    <source>
        <dbReference type="Proteomes" id="UP000711178"/>
    </source>
</evidence>
<feature type="domain" description="N-acetyltransferase" evidence="3">
    <location>
        <begin position="30"/>
        <end position="176"/>
    </location>
</feature>
<dbReference type="PANTHER" id="PTHR43877:SF5">
    <property type="entry name" value="BLL8307 PROTEIN"/>
    <property type="match status" value="1"/>
</dbReference>
<proteinExistence type="predicted"/>
<sequence length="176" mass="19059">MAALGIAGASLVRGAYLDLQAEAARDAIRIELERADQPEVMALIDELDAYQKPLSPPESHHGVDIETLLRPDVAFAVARDGEGRALGCGAVWYADGVGELKRMFVRPACRGLGVARRLMAFLEDQARARGCAAMALETGVLQHDAITLYQRAGYGFCGPFGAYREDPHSVFMQKPL</sequence>
<organism evidence="4 5">
    <name type="scientific">Chromobacterium subtsugae</name>
    <dbReference type="NCBI Taxonomy" id="251747"/>
    <lineage>
        <taxon>Bacteria</taxon>
        <taxon>Pseudomonadati</taxon>
        <taxon>Pseudomonadota</taxon>
        <taxon>Betaproteobacteria</taxon>
        <taxon>Neisseriales</taxon>
        <taxon>Chromobacteriaceae</taxon>
        <taxon>Chromobacterium</taxon>
    </lineage>
</organism>
<evidence type="ECO:0000313" key="4">
    <source>
        <dbReference type="EMBL" id="MBW8287531.1"/>
    </source>
</evidence>
<keyword evidence="5" id="KW-1185">Reference proteome</keyword>
<dbReference type="InterPro" id="IPR016181">
    <property type="entry name" value="Acyl_CoA_acyltransferase"/>
</dbReference>
<keyword evidence="2 4" id="KW-0012">Acyltransferase</keyword>